<dbReference type="PANTHER" id="PTHR46656:SF3">
    <property type="entry name" value="PUTATIVE-RELATED"/>
    <property type="match status" value="1"/>
</dbReference>
<keyword evidence="3" id="KW-1185">Reference proteome</keyword>
<dbReference type="PANTHER" id="PTHR46656">
    <property type="entry name" value="PUTATIVE-RELATED"/>
    <property type="match status" value="1"/>
</dbReference>
<name>A0ABT8ZQK3_9SPHN</name>
<dbReference type="Gene3D" id="3.40.50.2000">
    <property type="entry name" value="Glycogen Phosphorylase B"/>
    <property type="match status" value="1"/>
</dbReference>
<dbReference type="GO" id="GO:0016757">
    <property type="term" value="F:glycosyltransferase activity"/>
    <property type="evidence" value="ECO:0007669"/>
    <property type="project" value="UniProtKB-KW"/>
</dbReference>
<feature type="region of interest" description="Disordered" evidence="1">
    <location>
        <begin position="47"/>
        <end position="95"/>
    </location>
</feature>
<dbReference type="SUPFAM" id="SSF53756">
    <property type="entry name" value="UDP-Glycosyltransferase/glycogen phosphorylase"/>
    <property type="match status" value="1"/>
</dbReference>
<comment type="caution">
    <text evidence="2">The sequence shown here is derived from an EMBL/GenBank/DDBJ whole genome shotgun (WGS) entry which is preliminary data.</text>
</comment>
<evidence type="ECO:0000313" key="2">
    <source>
        <dbReference type="EMBL" id="MDO7836020.1"/>
    </source>
</evidence>
<proteinExistence type="predicted"/>
<dbReference type="CDD" id="cd03801">
    <property type="entry name" value="GT4_PimA-like"/>
    <property type="match status" value="1"/>
</dbReference>
<protein>
    <submittedName>
        <fullName evidence="2">Glycosyltransferase family 4 protein</fullName>
        <ecNumber evidence="2">2.4.-.-</ecNumber>
    </submittedName>
</protein>
<keyword evidence="2" id="KW-0808">Transferase</keyword>
<evidence type="ECO:0000313" key="3">
    <source>
        <dbReference type="Proteomes" id="UP001176471"/>
    </source>
</evidence>
<feature type="compositionally biased region" description="Acidic residues" evidence="1">
    <location>
        <begin position="48"/>
        <end position="58"/>
    </location>
</feature>
<dbReference type="EMBL" id="JAUQOM010000006">
    <property type="protein sequence ID" value="MDO7836020.1"/>
    <property type="molecule type" value="Genomic_DNA"/>
</dbReference>
<gene>
    <name evidence="2" type="ORF">Q4610_13285</name>
</gene>
<evidence type="ECO:0000256" key="1">
    <source>
        <dbReference type="SAM" id="MobiDB-lite"/>
    </source>
</evidence>
<accession>A0ABT8ZQK3</accession>
<dbReference type="EC" id="2.4.-.-" evidence="2"/>
<keyword evidence="2" id="KW-0328">Glycosyltransferase</keyword>
<feature type="compositionally biased region" description="Acidic residues" evidence="1">
    <location>
        <begin position="67"/>
        <end position="76"/>
    </location>
</feature>
<organism evidence="2 3">
    <name type="scientific">Sphingobium cyanobacteriorum</name>
    <dbReference type="NCBI Taxonomy" id="3063954"/>
    <lineage>
        <taxon>Bacteria</taxon>
        <taxon>Pseudomonadati</taxon>
        <taxon>Pseudomonadota</taxon>
        <taxon>Alphaproteobacteria</taxon>
        <taxon>Sphingomonadales</taxon>
        <taxon>Sphingomonadaceae</taxon>
        <taxon>Sphingobium</taxon>
    </lineage>
</organism>
<dbReference type="RefSeq" id="WP_304536436.1">
    <property type="nucleotide sequence ID" value="NZ_JAUQOM010000006.1"/>
</dbReference>
<dbReference type="Proteomes" id="UP001176471">
    <property type="component" value="Unassembled WGS sequence"/>
</dbReference>
<reference evidence="2" key="1">
    <citation type="submission" date="2023-07" db="EMBL/GenBank/DDBJ databases">
        <title>Bacterial whole genome sequence for Sphingobium sp. HBC34.</title>
        <authorList>
            <person name="Le V."/>
            <person name="Ko S.-R."/>
            <person name="Ahn C.-Y."/>
            <person name="Oh H.-M."/>
        </authorList>
    </citation>
    <scope>NUCLEOTIDE SEQUENCE</scope>
    <source>
        <strain evidence="2">HBC34</strain>
    </source>
</reference>
<sequence>MTGKQGQEPADLEQADLTSVGLANLNDHDATMHDLSDEPDIVALADDSAWDDAFEESAEGMTGFDPDVTDPADEEAASDHAADLAPHQGSGKFGQGLETQSLETQGLETMPLTTGRGRTNRKRAFADNKLAAGTRPTEDKKKEDKKNAYDATLEARDDDSDLSDMFKVSGWIVNSGDTWWDDQHALGVRNFRDAAGNILKGYEFRGQLSLLPVPPGQEVFFTIAIAPALLPPSAVSCDIDMVHENYFWFEERGATPITVPITGFRNANSRNDAVVELLRISKTATVAERRKISVLTQVLRNYDFLHYEGIARLGRMIRLRQAGKPYRPPVISSTAIAALQGRNREGRHSAYFDSFASKFGNFRGRLPSNPVEYIDLFKRFVRDSNNFFRGSAPPLPPRLTQWLGARALPAQLASSPVSRSIMATLGDRMPIHFNRQNDFINLMWAYITSVMIDNNLPVSLVPDSIVREFATSPETWDTETEFPQPTGFMARLRNDDAGYQRRYDASNAAGRCAYAFDLLLLGLENEARRLFVGQTILDWMTQPIGPSLAISPFEILVMANLGGRDIGYFTAEGEPLAPEIAALRASYDWLPLPAASDSYPLRVIGRARNSSGLGTNMRMTMAALDSIGVDVETVDSDIELVTPPNNDTGTRFARPIEIYHLNCDEIPTLVSRYSAHTRPGSYRIGFALWESSVMPEQHRGGATLMDELWVPTTYLQDVYRNAGFGNVHVMGKGIDLGPVEAVDRATYGIHEDDFIFVTSFDIDSWVERKNPAAVVEAFARAFPNDPNVRLVVKTTGIFAHPGDRTGQIARVLAAADADPRILLINERMPFPKYLGIIQMADALISAHRSEGFGYLPAYAMLLSRPVITTNHSGTEDFCTEETSFPVASKLTPIPPGDFVYDAPGACWADIDIDALAEAMQKVRQEPLEAERRAKAGYDLVSERYSMDALAKRYKDRLAEITA</sequence>